<dbReference type="KEGG" id="vg:23680954"/>
<gene>
    <name evidence="1" type="ORF">STP4a_194</name>
</gene>
<name>A0A0B4L9A0_9CAUD</name>
<organism evidence="1 2">
    <name type="scientific">Salmonella phage STP4-a</name>
    <dbReference type="NCBI Taxonomy" id="1445860"/>
    <lineage>
        <taxon>Viruses</taxon>
        <taxon>Duplodnaviria</taxon>
        <taxon>Heunggongvirae</taxon>
        <taxon>Uroviricota</taxon>
        <taxon>Caudoviricetes</taxon>
        <taxon>Pantevenvirales</taxon>
        <taxon>Straboviridae</taxon>
        <taxon>Tevenvirinae</taxon>
        <taxon>Gelderlandvirus</taxon>
        <taxon>Gelderlandvirus stp4a</taxon>
    </lineage>
</organism>
<reference evidence="1" key="1">
    <citation type="submission" date="2015-06" db="EMBL/GenBank/DDBJ databases">
        <title>Genomic characterization of STP4-a, a novel T4 virulent phage infecting Salmonella.</title>
        <authorList>
            <person name="Li M."/>
            <person name="Wang J."/>
            <person name="Lin H."/>
            <person name="Han F."/>
        </authorList>
    </citation>
    <scope>NUCLEOTIDE SEQUENCE [LARGE SCALE GENOMIC DNA]</scope>
</reference>
<dbReference type="RefSeq" id="YP_009126144.1">
    <property type="nucleotide sequence ID" value="NC_026607.2"/>
</dbReference>
<keyword evidence="2" id="KW-1185">Reference proteome</keyword>
<accession>A0A0B4L9A0</accession>
<dbReference type="GeneID" id="23680954"/>
<dbReference type="EMBL" id="KJ000058">
    <property type="protein sequence ID" value="AHJ86791.1"/>
    <property type="molecule type" value="Genomic_DNA"/>
</dbReference>
<sequence length="65" mass="7355">MKPKYKELQTVQLKSSGIPGTICHVIKPIAKYGVLAAYEIDWVDGNRSVHMEQELSPITMLREIV</sequence>
<protein>
    <submittedName>
        <fullName evidence="1">Uncharacterized protein</fullName>
    </submittedName>
</protein>
<evidence type="ECO:0000313" key="2">
    <source>
        <dbReference type="Proteomes" id="UP000032000"/>
    </source>
</evidence>
<evidence type="ECO:0000313" key="1">
    <source>
        <dbReference type="EMBL" id="AHJ86791.1"/>
    </source>
</evidence>
<dbReference type="Proteomes" id="UP000032000">
    <property type="component" value="Segment"/>
</dbReference>
<proteinExistence type="predicted"/>